<dbReference type="InterPro" id="IPR052657">
    <property type="entry name" value="PDP_family_Arabidopsis"/>
</dbReference>
<dbReference type="EMBL" id="CAUOFW020009613">
    <property type="protein sequence ID" value="CAK9186602.1"/>
    <property type="molecule type" value="Genomic_DNA"/>
</dbReference>
<reference evidence="3 4" key="1">
    <citation type="submission" date="2024-02" db="EMBL/GenBank/DDBJ databases">
        <authorList>
            <person name="Vignale AGUSTIN F."/>
            <person name="Sosa J E."/>
            <person name="Modenutti C."/>
        </authorList>
    </citation>
    <scope>NUCLEOTIDE SEQUENCE [LARGE SCALE GENOMIC DNA]</scope>
</reference>
<protein>
    <recommendedName>
        <fullName evidence="2">PWWP domain-containing protein</fullName>
    </recommendedName>
</protein>
<dbReference type="AlphaFoldDB" id="A0ABC8UZT1"/>
<evidence type="ECO:0000256" key="1">
    <source>
        <dbReference type="SAM" id="MobiDB-lite"/>
    </source>
</evidence>
<dbReference type="PANTHER" id="PTHR10688:SF5">
    <property type="entry name" value="PWWP DOMAIN-CONTAINING PROTEIN 1-RELATED"/>
    <property type="match status" value="1"/>
</dbReference>
<feature type="region of interest" description="Disordered" evidence="1">
    <location>
        <begin position="120"/>
        <end position="247"/>
    </location>
</feature>
<sequence length="283" mass="31461">MEVETQASNRSSVEKECEEEAAVNQATREVNFGDLIWVRLHGSTWWPAQVFDENTVSGSTRPGNRSVGEVLVRLYGSYKYLYVDPHGSRLEFENILKESNGSYREILKNSLDLEFSRFKSRGSKGTKSKSRENTMARSSKQKQEGLQKKPKTDQTICVRMSQRRPSAASTSQPSVKNGNLVSEKAEGAKNNKWKQDGGQKKLEPNGPSYLVHSPKTSQTAKNAEMQRKTKPSGLPKSATMSVGKSQELSARRIKVMQTLGLVAPSGSPFDRNGHISMSPILHD</sequence>
<accession>A0ABC8UZT1</accession>
<evidence type="ECO:0000259" key="2">
    <source>
        <dbReference type="PROSITE" id="PS50812"/>
    </source>
</evidence>
<dbReference type="Gene3D" id="2.30.30.140">
    <property type="match status" value="1"/>
</dbReference>
<keyword evidence="4" id="KW-1185">Reference proteome</keyword>
<proteinExistence type="predicted"/>
<feature type="domain" description="PWWP" evidence="2">
    <location>
        <begin position="32"/>
        <end position="101"/>
    </location>
</feature>
<evidence type="ECO:0000313" key="4">
    <source>
        <dbReference type="Proteomes" id="UP001642360"/>
    </source>
</evidence>
<name>A0ABC8UZT1_9AQUA</name>
<dbReference type="PANTHER" id="PTHR10688">
    <property type="entry name" value="PWWP DOMAIN-CONTAINING PROTEIN"/>
    <property type="match status" value="1"/>
</dbReference>
<comment type="caution">
    <text evidence="3">The sequence shown here is derived from an EMBL/GenBank/DDBJ whole genome shotgun (WGS) entry which is preliminary data.</text>
</comment>
<feature type="compositionally biased region" description="Basic and acidic residues" evidence="1">
    <location>
        <begin position="141"/>
        <end position="152"/>
    </location>
</feature>
<dbReference type="SUPFAM" id="SSF63748">
    <property type="entry name" value="Tudor/PWWP/MBT"/>
    <property type="match status" value="1"/>
</dbReference>
<dbReference type="InterPro" id="IPR000313">
    <property type="entry name" value="PWWP_dom"/>
</dbReference>
<evidence type="ECO:0000313" key="3">
    <source>
        <dbReference type="EMBL" id="CAK9186602.1"/>
    </source>
</evidence>
<feature type="compositionally biased region" description="Basic and acidic residues" evidence="1">
    <location>
        <begin position="183"/>
        <end position="203"/>
    </location>
</feature>
<feature type="compositionally biased region" description="Polar residues" evidence="1">
    <location>
        <begin position="238"/>
        <end position="247"/>
    </location>
</feature>
<gene>
    <name evidence="3" type="ORF">ILEXP_LOCUS57094</name>
</gene>
<organism evidence="3 4">
    <name type="scientific">Ilex paraguariensis</name>
    <name type="common">yerba mate</name>
    <dbReference type="NCBI Taxonomy" id="185542"/>
    <lineage>
        <taxon>Eukaryota</taxon>
        <taxon>Viridiplantae</taxon>
        <taxon>Streptophyta</taxon>
        <taxon>Embryophyta</taxon>
        <taxon>Tracheophyta</taxon>
        <taxon>Spermatophyta</taxon>
        <taxon>Magnoliopsida</taxon>
        <taxon>eudicotyledons</taxon>
        <taxon>Gunneridae</taxon>
        <taxon>Pentapetalae</taxon>
        <taxon>asterids</taxon>
        <taxon>campanulids</taxon>
        <taxon>Aquifoliales</taxon>
        <taxon>Aquifoliaceae</taxon>
        <taxon>Ilex</taxon>
    </lineage>
</organism>
<dbReference type="Pfam" id="PF00855">
    <property type="entry name" value="PWWP"/>
    <property type="match status" value="1"/>
</dbReference>
<dbReference type="PROSITE" id="PS50812">
    <property type="entry name" value="PWWP"/>
    <property type="match status" value="1"/>
</dbReference>
<feature type="compositionally biased region" description="Polar residues" evidence="1">
    <location>
        <begin position="163"/>
        <end position="180"/>
    </location>
</feature>
<dbReference type="Proteomes" id="UP001642360">
    <property type="component" value="Unassembled WGS sequence"/>
</dbReference>